<organism evidence="4 5">
    <name type="scientific">Thermobispora bispora (strain ATCC 19993 / DSM 43833 / CBS 139.67 / JCM 10125 / KCTC 9307 / NBRC 14880 / R51)</name>
    <dbReference type="NCBI Taxonomy" id="469371"/>
    <lineage>
        <taxon>Bacteria</taxon>
        <taxon>Bacillati</taxon>
        <taxon>Actinomycetota</taxon>
        <taxon>Actinomycetes</taxon>
        <taxon>Streptosporangiales</taxon>
        <taxon>Streptosporangiaceae</taxon>
        <taxon>Thermobispora</taxon>
    </lineage>
</organism>
<dbReference type="HOGENOM" id="CLU_1905762_0_0_11"/>
<dbReference type="EMBL" id="CP001874">
    <property type="protein sequence ID" value="ADG86972.1"/>
    <property type="molecule type" value="Genomic_DNA"/>
</dbReference>
<protein>
    <recommendedName>
        <fullName evidence="6">Secreted protein</fullName>
    </recommendedName>
</protein>
<dbReference type="Proteomes" id="UP000006640">
    <property type="component" value="Chromosome"/>
</dbReference>
<dbReference type="RefSeq" id="WP_013130505.1">
    <property type="nucleotide sequence ID" value="NC_014165.1"/>
</dbReference>
<evidence type="ECO:0000256" key="3">
    <source>
        <dbReference type="SAM" id="SignalP"/>
    </source>
</evidence>
<evidence type="ECO:0000313" key="5">
    <source>
        <dbReference type="Proteomes" id="UP000006640"/>
    </source>
</evidence>
<dbReference type="AlphaFoldDB" id="D6Y3E3"/>
<evidence type="ECO:0008006" key="6">
    <source>
        <dbReference type="Google" id="ProtNLM"/>
    </source>
</evidence>
<gene>
    <name evidence="4" type="ordered locus">Tbis_0240</name>
</gene>
<feature type="region of interest" description="Disordered" evidence="2">
    <location>
        <begin position="71"/>
        <end position="93"/>
    </location>
</feature>
<accession>D6Y3E3</accession>
<evidence type="ECO:0000313" key="4">
    <source>
        <dbReference type="EMBL" id="ADG86972.1"/>
    </source>
</evidence>
<feature type="coiled-coil region" evidence="1">
    <location>
        <begin position="26"/>
        <end position="53"/>
    </location>
</feature>
<feature type="chain" id="PRO_5038725442" description="Secreted protein" evidence="3">
    <location>
        <begin position="24"/>
        <end position="133"/>
    </location>
</feature>
<reference evidence="4 5" key="1">
    <citation type="submission" date="2010-01" db="EMBL/GenBank/DDBJ databases">
        <title>The complete genome of Thermobispora bispora DSM 43833.</title>
        <authorList>
            <consortium name="US DOE Joint Genome Institute (JGI-PGF)"/>
            <person name="Lucas S."/>
            <person name="Copeland A."/>
            <person name="Lapidus A."/>
            <person name="Glavina del Rio T."/>
            <person name="Dalin E."/>
            <person name="Tice H."/>
            <person name="Bruce D."/>
            <person name="Goodwin L."/>
            <person name="Pitluck S."/>
            <person name="Kyrpides N."/>
            <person name="Mavromatis K."/>
            <person name="Ivanova N."/>
            <person name="Mikhailova N."/>
            <person name="Chertkov O."/>
            <person name="Brettin T."/>
            <person name="Detter J.C."/>
            <person name="Han C."/>
            <person name="Larimer F."/>
            <person name="Land M."/>
            <person name="Hauser L."/>
            <person name="Markowitz V."/>
            <person name="Cheng J.-F."/>
            <person name="Hugenholtz P."/>
            <person name="Woyke T."/>
            <person name="Wu D."/>
            <person name="Jando M."/>
            <person name="Schneider S."/>
            <person name="Klenk H.-P."/>
            <person name="Eisen J.A."/>
        </authorList>
    </citation>
    <scope>NUCLEOTIDE SEQUENCE [LARGE SCALE GENOMIC DNA]</scope>
    <source>
        <strain evidence="5">ATCC 19993 / DSM 43833 / CBS 139.67 / JCM 10125 / KCTC 9307 / NBRC 14880 / R51</strain>
    </source>
</reference>
<evidence type="ECO:0000256" key="2">
    <source>
        <dbReference type="SAM" id="MobiDB-lite"/>
    </source>
</evidence>
<feature type="region of interest" description="Disordered" evidence="2">
    <location>
        <begin position="109"/>
        <end position="133"/>
    </location>
</feature>
<keyword evidence="3" id="KW-0732">Signal</keyword>
<sequence>MSRRMICALASATVLSAVVPGVAGYISAQVEALHEARQELARLQAKLRMMELSTVRPVAATGCAYGRSTRDRAAASGELPLRPPRDTRPWQDTGRTFAPAIWNTFVMPTAAPTEVPTRLTSPGDRHRATSPGR</sequence>
<name>D6Y3E3_THEBD</name>
<feature type="signal peptide" evidence="3">
    <location>
        <begin position="1"/>
        <end position="23"/>
    </location>
</feature>
<evidence type="ECO:0000256" key="1">
    <source>
        <dbReference type="SAM" id="Coils"/>
    </source>
</evidence>
<dbReference type="KEGG" id="tbi:Tbis_0240"/>
<dbReference type="OrthoDB" id="3533143at2"/>
<keyword evidence="5" id="KW-1185">Reference proteome</keyword>
<proteinExistence type="predicted"/>
<keyword evidence="1" id="KW-0175">Coiled coil</keyword>